<evidence type="ECO:0000256" key="1">
    <source>
        <dbReference type="SAM" id="Phobius"/>
    </source>
</evidence>
<gene>
    <name evidence="2" type="ORF">SAMN05444388_10892</name>
</gene>
<dbReference type="EMBL" id="FQWH01000008">
    <property type="protein sequence ID" value="SHH23905.1"/>
    <property type="molecule type" value="Genomic_DNA"/>
</dbReference>
<evidence type="ECO:0000313" key="2">
    <source>
        <dbReference type="EMBL" id="SHH23905.1"/>
    </source>
</evidence>
<organism evidence="2 3">
    <name type="scientific">Flavobacterium johnsoniae</name>
    <name type="common">Cytophaga johnsonae</name>
    <dbReference type="NCBI Taxonomy" id="986"/>
    <lineage>
        <taxon>Bacteria</taxon>
        <taxon>Pseudomonadati</taxon>
        <taxon>Bacteroidota</taxon>
        <taxon>Flavobacteriia</taxon>
        <taxon>Flavobacteriales</taxon>
        <taxon>Flavobacteriaceae</taxon>
        <taxon>Flavobacterium</taxon>
    </lineage>
</organism>
<accession>A0A1M5RC63</accession>
<evidence type="ECO:0000313" key="3">
    <source>
        <dbReference type="Proteomes" id="UP000184112"/>
    </source>
</evidence>
<proteinExistence type="predicted"/>
<dbReference type="Proteomes" id="UP000184112">
    <property type="component" value="Unassembled WGS sequence"/>
</dbReference>
<keyword evidence="1" id="KW-0812">Transmembrane</keyword>
<reference evidence="2 3" key="1">
    <citation type="submission" date="2016-11" db="EMBL/GenBank/DDBJ databases">
        <authorList>
            <person name="Jaros S."/>
            <person name="Januszkiewicz K."/>
            <person name="Wedrychowicz H."/>
        </authorList>
    </citation>
    <scope>NUCLEOTIDE SEQUENCE [LARGE SCALE GENOMIC DNA]</scope>
    <source>
        <strain evidence="2 3">DSM 6792</strain>
    </source>
</reference>
<dbReference type="RefSeq" id="WP_073410207.1">
    <property type="nucleotide sequence ID" value="NZ_CP158862.1"/>
</dbReference>
<keyword evidence="1" id="KW-0472">Membrane</keyword>
<protein>
    <submittedName>
        <fullName evidence="2">Uncharacterized protein</fullName>
    </submittedName>
</protein>
<sequence length="97" mass="11307">MRKIIWISLLTGPVFTVLTLSTASLHRQVDGSDSYGFPARFYILYSEMVYPSPVEDMTRFIFLNLVIDIVFAFIITMLIFGIYKKLKKMFIRNKVKS</sequence>
<dbReference type="AlphaFoldDB" id="A0A1M5RC63"/>
<keyword evidence="1" id="KW-1133">Transmembrane helix</keyword>
<feature type="transmembrane region" description="Helical" evidence="1">
    <location>
        <begin position="60"/>
        <end position="83"/>
    </location>
</feature>
<name>A0A1M5RC63_FLAJO</name>